<accession>A0AAX1ULU7</accession>
<dbReference type="RefSeq" id="WP_119000132.1">
    <property type="nucleotide sequence ID" value="NZ_QWGP01000009.1"/>
</dbReference>
<dbReference type="PANTHER" id="PTHR12110">
    <property type="entry name" value="HYDROXYPYRUVATE ISOMERASE"/>
    <property type="match status" value="1"/>
</dbReference>
<keyword evidence="2" id="KW-0413">Isomerase</keyword>
<gene>
    <name evidence="2" type="ORF">D1114_10540</name>
</gene>
<evidence type="ECO:0000259" key="1">
    <source>
        <dbReference type="Pfam" id="PF01261"/>
    </source>
</evidence>
<dbReference type="InterPro" id="IPR013022">
    <property type="entry name" value="Xyl_isomerase-like_TIM-brl"/>
</dbReference>
<dbReference type="EMBL" id="QWGP01000009">
    <property type="protein sequence ID" value="RHZ95239.1"/>
    <property type="molecule type" value="Genomic_DNA"/>
</dbReference>
<comment type="caution">
    <text evidence="2">The sequence shown here is derived from an EMBL/GenBank/DDBJ whole genome shotgun (WGS) entry which is preliminary data.</text>
</comment>
<dbReference type="Proteomes" id="UP000266305">
    <property type="component" value="Unassembled WGS sequence"/>
</dbReference>
<evidence type="ECO:0000313" key="2">
    <source>
        <dbReference type="EMBL" id="RHZ95239.1"/>
    </source>
</evidence>
<dbReference type="AlphaFoldDB" id="A0AAX1ULU7"/>
<name>A0AAX1ULU7_CERSP</name>
<dbReference type="GO" id="GO:0016853">
    <property type="term" value="F:isomerase activity"/>
    <property type="evidence" value="ECO:0007669"/>
    <property type="project" value="UniProtKB-KW"/>
</dbReference>
<organism evidence="2 3">
    <name type="scientific">Cereibacter sphaeroides</name>
    <name type="common">Rhodobacter sphaeroides</name>
    <dbReference type="NCBI Taxonomy" id="1063"/>
    <lineage>
        <taxon>Bacteria</taxon>
        <taxon>Pseudomonadati</taxon>
        <taxon>Pseudomonadota</taxon>
        <taxon>Alphaproteobacteria</taxon>
        <taxon>Rhodobacterales</taxon>
        <taxon>Paracoccaceae</taxon>
        <taxon>Cereibacter</taxon>
    </lineage>
</organism>
<dbReference type="InterPro" id="IPR036237">
    <property type="entry name" value="Xyl_isomerase-like_sf"/>
</dbReference>
<dbReference type="SUPFAM" id="SSF51658">
    <property type="entry name" value="Xylose isomerase-like"/>
    <property type="match status" value="1"/>
</dbReference>
<reference evidence="2 3" key="1">
    <citation type="submission" date="2018-08" db="EMBL/GenBank/DDBJ databases">
        <title>Draft genome sequence of Rhodobacter sphaeroides FY.</title>
        <authorList>
            <person name="Rayyan A."/>
            <person name="Meyer T.E."/>
            <person name="Kyndt J.A."/>
        </authorList>
    </citation>
    <scope>NUCLEOTIDE SEQUENCE [LARGE SCALE GENOMIC DNA]</scope>
    <source>
        <strain evidence="2 3">FY</strain>
    </source>
</reference>
<dbReference type="Gene3D" id="3.20.20.150">
    <property type="entry name" value="Divalent-metal-dependent TIM barrel enzymes"/>
    <property type="match status" value="1"/>
</dbReference>
<feature type="domain" description="Xylose isomerase-like TIM barrel" evidence="1">
    <location>
        <begin position="25"/>
        <end position="268"/>
    </location>
</feature>
<evidence type="ECO:0000313" key="3">
    <source>
        <dbReference type="Proteomes" id="UP000266305"/>
    </source>
</evidence>
<dbReference type="PANTHER" id="PTHR12110:SF41">
    <property type="entry name" value="INOSOSE DEHYDRATASE"/>
    <property type="match status" value="1"/>
</dbReference>
<proteinExistence type="predicted"/>
<dbReference type="InterPro" id="IPR050312">
    <property type="entry name" value="IolE/XylAMocC-like"/>
</dbReference>
<protein>
    <submittedName>
        <fullName evidence="2">Sugar phosphate isomerase/epimerase</fullName>
    </submittedName>
</protein>
<dbReference type="Pfam" id="PF01261">
    <property type="entry name" value="AP_endonuc_2"/>
    <property type="match status" value="1"/>
</dbReference>
<sequence>MKNPVGIISMQFIRPFTSESLHFLKKSRALGFDFIELLVPEPEDGLDATEVRRICEGEGLGLVLAARVNLQRSIASEEAAARAGGRDYLRYCIEAAEALGASIVGGPLYGEPLVFAGRPPFPWTAEQIATRAARTVEGLAEVAPLAASAGKVFGLEPLNRFETDIVNTTAQAIEVVDAVGSPGLGVMLDTFHMNMEERSIPDAIRATGSRLVHFQANENHRGFPGTGTMDWTAIARALGQAGYAGPVSLEPFRRDDERVALPIAHWRAPHEDEDEKLRAGLGLIRSAITLAEVTH</sequence>